<evidence type="ECO:0000256" key="4">
    <source>
        <dbReference type="ARBA" id="ARBA00023172"/>
    </source>
</evidence>
<dbReference type="Gene3D" id="1.10.150.130">
    <property type="match status" value="1"/>
</dbReference>
<protein>
    <submittedName>
        <fullName evidence="8">Tyrosine-type recombinase/integrase</fullName>
    </submittedName>
</protein>
<dbReference type="PANTHER" id="PTHR30349:SF41">
    <property type="entry name" value="INTEGRASE_RECOMBINASE PROTEIN MJ0367-RELATED"/>
    <property type="match status" value="1"/>
</dbReference>
<evidence type="ECO:0000256" key="3">
    <source>
        <dbReference type="ARBA" id="ARBA00023125"/>
    </source>
</evidence>
<dbReference type="Pfam" id="PF00589">
    <property type="entry name" value="Phage_integrase"/>
    <property type="match status" value="1"/>
</dbReference>
<dbReference type="InterPro" id="IPR013762">
    <property type="entry name" value="Integrase-like_cat_sf"/>
</dbReference>
<comment type="similarity">
    <text evidence="1">Belongs to the 'phage' integrase family.</text>
</comment>
<dbReference type="InterPro" id="IPR011010">
    <property type="entry name" value="DNA_brk_join_enz"/>
</dbReference>
<comment type="caution">
    <text evidence="8">The sequence shown here is derived from an EMBL/GenBank/DDBJ whole genome shotgun (WGS) entry which is preliminary data.</text>
</comment>
<keyword evidence="4" id="KW-0233">DNA recombination</keyword>
<dbReference type="PROSITE" id="PS51900">
    <property type="entry name" value="CB"/>
    <property type="match status" value="1"/>
</dbReference>
<organism evidence="8 9">
    <name type="scientific">Paeniroseomonas aquatica</name>
    <dbReference type="NCBI Taxonomy" id="373043"/>
    <lineage>
        <taxon>Bacteria</taxon>
        <taxon>Pseudomonadati</taxon>
        <taxon>Pseudomonadota</taxon>
        <taxon>Alphaproteobacteria</taxon>
        <taxon>Acetobacterales</taxon>
        <taxon>Acetobacteraceae</taxon>
        <taxon>Paeniroseomonas</taxon>
    </lineage>
</organism>
<dbReference type="InterPro" id="IPR002104">
    <property type="entry name" value="Integrase_catalytic"/>
</dbReference>
<keyword evidence="2" id="KW-0229">DNA integration</keyword>
<keyword evidence="3 5" id="KW-0238">DNA-binding</keyword>
<proteinExistence type="inferred from homology"/>
<reference evidence="9" key="1">
    <citation type="journal article" date="2019" name="Int. J. Syst. Evol. Microbiol.">
        <title>The Global Catalogue of Microorganisms (GCM) 10K type strain sequencing project: providing services to taxonomists for standard genome sequencing and annotation.</title>
        <authorList>
            <consortium name="The Broad Institute Genomics Platform"/>
            <consortium name="The Broad Institute Genome Sequencing Center for Infectious Disease"/>
            <person name="Wu L."/>
            <person name="Ma J."/>
        </authorList>
    </citation>
    <scope>NUCLEOTIDE SEQUENCE [LARGE SCALE GENOMIC DNA]</scope>
    <source>
        <strain evidence="9">CECT 7131</strain>
    </source>
</reference>
<dbReference type="InterPro" id="IPR044068">
    <property type="entry name" value="CB"/>
</dbReference>
<evidence type="ECO:0000259" key="7">
    <source>
        <dbReference type="PROSITE" id="PS51900"/>
    </source>
</evidence>
<dbReference type="SUPFAM" id="SSF56349">
    <property type="entry name" value="DNA breaking-rejoining enzymes"/>
    <property type="match status" value="1"/>
</dbReference>
<feature type="domain" description="Core-binding (CB)" evidence="7">
    <location>
        <begin position="33"/>
        <end position="124"/>
    </location>
</feature>
<evidence type="ECO:0000313" key="8">
    <source>
        <dbReference type="EMBL" id="MDN3565103.1"/>
    </source>
</evidence>
<dbReference type="InterPro" id="IPR050090">
    <property type="entry name" value="Tyrosine_recombinase_XerCD"/>
</dbReference>
<accession>A0ABT8A5P2</accession>
<gene>
    <name evidence="8" type="ORF">QWZ14_12095</name>
</gene>
<dbReference type="Proteomes" id="UP001529369">
    <property type="component" value="Unassembled WGS sequence"/>
</dbReference>
<dbReference type="PROSITE" id="PS51898">
    <property type="entry name" value="TYR_RECOMBINASE"/>
    <property type="match status" value="1"/>
</dbReference>
<keyword evidence="9" id="KW-1185">Reference proteome</keyword>
<evidence type="ECO:0000256" key="2">
    <source>
        <dbReference type="ARBA" id="ARBA00022908"/>
    </source>
</evidence>
<dbReference type="EMBL" id="JAUFPN010000129">
    <property type="protein sequence ID" value="MDN3565103.1"/>
    <property type="molecule type" value="Genomic_DNA"/>
</dbReference>
<name>A0ABT8A5P2_9PROT</name>
<evidence type="ECO:0000256" key="1">
    <source>
        <dbReference type="ARBA" id="ARBA00008857"/>
    </source>
</evidence>
<evidence type="ECO:0000313" key="9">
    <source>
        <dbReference type="Proteomes" id="UP001529369"/>
    </source>
</evidence>
<evidence type="ECO:0000259" key="6">
    <source>
        <dbReference type="PROSITE" id="PS51898"/>
    </source>
</evidence>
<dbReference type="RefSeq" id="WP_290316927.1">
    <property type="nucleotide sequence ID" value="NZ_JAUFPN010000129.1"/>
</dbReference>
<feature type="domain" description="Tyr recombinase" evidence="6">
    <location>
        <begin position="147"/>
        <end position="338"/>
    </location>
</feature>
<evidence type="ECO:0000256" key="5">
    <source>
        <dbReference type="PROSITE-ProRule" id="PRU01248"/>
    </source>
</evidence>
<dbReference type="InterPro" id="IPR010998">
    <property type="entry name" value="Integrase_recombinase_N"/>
</dbReference>
<dbReference type="Gene3D" id="1.10.443.10">
    <property type="entry name" value="Intergrase catalytic core"/>
    <property type="match status" value="1"/>
</dbReference>
<sequence>MSSELVITPALPLPALPYGEPVVPSLIAGQGERASNRYIEFFVAQIRNRNTRRAYARATADFLHSCEQRHLTLPTIEPAHVAAYIEQFMQTGVPRHPGGTLAPLSAPSVKQQLAAIRMLFDCFVVGQVVPHNPASSVRGPKHVVSRGKTPVLPREEAKAVNDAIETDTLIGLRDRALIATLLYTFARIEAALHINVGDYFSLGKQGRVRLHEKGGKMREMPVHHALEEYLDAYIAAAGIEAEKKAPLFRTAPGRSGDRLITNRLQAREAYSVIRRRSLAAGIDTTIGCHSWRAIGITNYLENGGTLEHAQQMAAHSSPRTTKLYDRTNDEVTLTEVERIHL</sequence>
<dbReference type="PANTHER" id="PTHR30349">
    <property type="entry name" value="PHAGE INTEGRASE-RELATED"/>
    <property type="match status" value="1"/>
</dbReference>